<comment type="caution">
    <text evidence="2">The sequence shown here is derived from an EMBL/GenBank/DDBJ whole genome shotgun (WGS) entry which is preliminary data.</text>
</comment>
<evidence type="ECO:0000313" key="3">
    <source>
        <dbReference type="Proteomes" id="UP001150217"/>
    </source>
</evidence>
<protein>
    <submittedName>
        <fullName evidence="2">Uncharacterized protein</fullName>
    </submittedName>
</protein>
<sequence>MALVVPGNHSDIIPPPPLQNPPTIEDVGRARLYETNMNLLHLQRGTLANAPTDAECGEVARYALAVVAQHAPADAAPAWFNGALQVALQPILHEVQGLRNGVQDLCNDVQGLRKGVQGLRNE</sequence>
<name>A0ABQ8VYE7_9AGAR</name>
<gene>
    <name evidence="2" type="ORF">C8R41DRAFT_203985</name>
</gene>
<reference evidence="2" key="1">
    <citation type="submission" date="2022-08" db="EMBL/GenBank/DDBJ databases">
        <title>A Global Phylogenomic Analysis of the Shiitake Genus Lentinula.</title>
        <authorList>
            <consortium name="DOE Joint Genome Institute"/>
            <person name="Sierra-Patev S."/>
            <person name="Min B."/>
            <person name="Naranjo-Ortiz M."/>
            <person name="Looney B."/>
            <person name="Konkel Z."/>
            <person name="Slot J.C."/>
            <person name="Sakamoto Y."/>
            <person name="Steenwyk J.L."/>
            <person name="Rokas A."/>
            <person name="Carro J."/>
            <person name="Camarero S."/>
            <person name="Ferreira P."/>
            <person name="Molpeceres G."/>
            <person name="Ruiz-Duenas F.J."/>
            <person name="Serrano A."/>
            <person name="Henrissat B."/>
            <person name="Drula E."/>
            <person name="Hughes K.W."/>
            <person name="Mata J.L."/>
            <person name="Ishikawa N.K."/>
            <person name="Vargas-Isla R."/>
            <person name="Ushijima S."/>
            <person name="Smith C.A."/>
            <person name="Ahrendt S."/>
            <person name="Andreopoulos W."/>
            <person name="He G."/>
            <person name="Labutti K."/>
            <person name="Lipzen A."/>
            <person name="Ng V."/>
            <person name="Riley R."/>
            <person name="Sandor L."/>
            <person name="Barry K."/>
            <person name="Martinez A.T."/>
            <person name="Xiao Y."/>
            <person name="Gibbons J.G."/>
            <person name="Terashima K."/>
            <person name="Grigoriev I.V."/>
            <person name="Hibbett D.S."/>
        </authorList>
    </citation>
    <scope>NUCLEOTIDE SEQUENCE</scope>
    <source>
        <strain evidence="2">RHP3577 ss4</strain>
    </source>
</reference>
<dbReference type="Proteomes" id="UP001150217">
    <property type="component" value="Unassembled WGS sequence"/>
</dbReference>
<organism evidence="2 3">
    <name type="scientific">Lentinula lateritia</name>
    <dbReference type="NCBI Taxonomy" id="40482"/>
    <lineage>
        <taxon>Eukaryota</taxon>
        <taxon>Fungi</taxon>
        <taxon>Dikarya</taxon>
        <taxon>Basidiomycota</taxon>
        <taxon>Agaricomycotina</taxon>
        <taxon>Agaricomycetes</taxon>
        <taxon>Agaricomycetidae</taxon>
        <taxon>Agaricales</taxon>
        <taxon>Marasmiineae</taxon>
        <taxon>Omphalotaceae</taxon>
        <taxon>Lentinula</taxon>
    </lineage>
</organism>
<accession>A0ABQ8VYE7</accession>
<keyword evidence="3" id="KW-1185">Reference proteome</keyword>
<feature type="region of interest" description="Disordered" evidence="1">
    <location>
        <begin position="1"/>
        <end position="21"/>
    </location>
</feature>
<dbReference type="EMBL" id="JANVFT010000002">
    <property type="protein sequence ID" value="KAJ4501413.1"/>
    <property type="molecule type" value="Genomic_DNA"/>
</dbReference>
<evidence type="ECO:0000256" key="1">
    <source>
        <dbReference type="SAM" id="MobiDB-lite"/>
    </source>
</evidence>
<evidence type="ECO:0000313" key="2">
    <source>
        <dbReference type="EMBL" id="KAJ4501413.1"/>
    </source>
</evidence>
<proteinExistence type="predicted"/>